<feature type="transmembrane region" description="Helical" evidence="1">
    <location>
        <begin position="46"/>
        <end position="65"/>
    </location>
</feature>
<keyword evidence="1" id="KW-0812">Transmembrane</keyword>
<dbReference type="Proteomes" id="UP000256520">
    <property type="component" value="Unassembled WGS sequence"/>
</dbReference>
<feature type="transmembrane region" description="Helical" evidence="1">
    <location>
        <begin position="6"/>
        <end position="34"/>
    </location>
</feature>
<keyword evidence="1" id="KW-0472">Membrane</keyword>
<reference evidence="3" key="1">
    <citation type="submission" date="2017-11" db="EMBL/GenBank/DDBJ databases">
        <authorList>
            <person name="Zhu W."/>
        </authorList>
    </citation>
    <scope>NUCLEOTIDE SEQUENCE [LARGE SCALE GENOMIC DNA]</scope>
    <source>
        <strain evidence="3">CAU 1051</strain>
    </source>
</reference>
<evidence type="ECO:0000256" key="1">
    <source>
        <dbReference type="SAM" id="Phobius"/>
    </source>
</evidence>
<sequence length="94" mass="11030">MNETLYMILFYFFFVLVLIVIVSLVILLIGIFRWGVKKRNFPTKRLLVFLVLLGISSVQFYNQYYNLNYLPAGELNAVFPSPNKTHTISLEYMV</sequence>
<evidence type="ECO:0000313" key="2">
    <source>
        <dbReference type="EMBL" id="RDW15138.1"/>
    </source>
</evidence>
<keyword evidence="1" id="KW-1133">Transmembrane helix</keyword>
<comment type="caution">
    <text evidence="2">The sequence shown here is derived from an EMBL/GenBank/DDBJ whole genome shotgun (WGS) entry which is preliminary data.</text>
</comment>
<accession>A0A3D8PIT9</accession>
<gene>
    <name evidence="2" type="ORF">CWR45_18400</name>
</gene>
<organism evidence="2 3">
    <name type="scientific">Oceanobacillus chungangensis</name>
    <dbReference type="NCBI Taxonomy" id="1229152"/>
    <lineage>
        <taxon>Bacteria</taxon>
        <taxon>Bacillati</taxon>
        <taxon>Bacillota</taxon>
        <taxon>Bacilli</taxon>
        <taxon>Bacillales</taxon>
        <taxon>Bacillaceae</taxon>
        <taxon>Oceanobacillus</taxon>
    </lineage>
</organism>
<evidence type="ECO:0000313" key="3">
    <source>
        <dbReference type="Proteomes" id="UP000256520"/>
    </source>
</evidence>
<dbReference type="AlphaFoldDB" id="A0A3D8PIT9"/>
<protein>
    <submittedName>
        <fullName evidence="2">Uncharacterized protein</fullName>
    </submittedName>
</protein>
<proteinExistence type="predicted"/>
<dbReference type="EMBL" id="PIOD01000026">
    <property type="protein sequence ID" value="RDW15138.1"/>
    <property type="molecule type" value="Genomic_DNA"/>
</dbReference>
<keyword evidence="3" id="KW-1185">Reference proteome</keyword>
<name>A0A3D8PIT9_9BACI</name>